<dbReference type="SUPFAM" id="SSF81891">
    <property type="entry name" value="Poly A polymerase C-terminal region-like"/>
    <property type="match status" value="1"/>
</dbReference>
<feature type="binding site" evidence="11">
    <location>
        <position position="30"/>
    </location>
    <ligand>
        <name>ATP</name>
        <dbReference type="ChEBI" id="CHEBI:30616"/>
    </ligand>
</feature>
<dbReference type="InterPro" id="IPR050264">
    <property type="entry name" value="Bact_CCA-adding_enz_type3_sf"/>
</dbReference>
<feature type="binding site" evidence="11">
    <location>
        <position position="166"/>
    </location>
    <ligand>
        <name>CTP</name>
        <dbReference type="ChEBI" id="CHEBI:37563"/>
    </ligand>
</feature>
<dbReference type="EC" id="2.7.7.72" evidence="11"/>
<dbReference type="InterPro" id="IPR032810">
    <property type="entry name" value="CCA-adding_enz_C"/>
</dbReference>
<dbReference type="InterPro" id="IPR002646">
    <property type="entry name" value="PolA_pol_head_dom"/>
</dbReference>
<keyword evidence="16" id="KW-1185">Reference proteome</keyword>
<dbReference type="Gene3D" id="1.10.110.30">
    <property type="match status" value="1"/>
</dbReference>
<sequence>MSDMLEKFKKAVPVLEKIEQAGFEAYFVGGSVRDALLHRSIEDVDIATSAFPEEIKQIFPKTIDVGIKHGTVVVIYNGENYEITTFRTDGEYTDYRRPDKVTFIRSLQEDLKRRDFTMNAIAMTKTGELIDPFSGQEDIKNKLIRTVGNAEKRFTEDALRIMRAIRFVSQLNFRIEQDTYKAIEKYGELLTNISVERIYAEFQKILVGKSRKQALRLLVEQNLHHYLPKLSGYGQELKQTADIIHLPIWKEAEIWAILLILIDKEPVDAFLRAWKTPLRIIKAVKKIYVAYQLRKEQSWTKEMVYYNGYDTCISSEKIYSVLHHLPVQQNVQTVKNIWADLPINSREQLAISGYDLMNWANQKSGPWIKETLEKIEKAIINKEIDNDKSKIKEWLFP</sequence>
<dbReference type="InterPro" id="IPR043519">
    <property type="entry name" value="NT_sf"/>
</dbReference>
<dbReference type="EMBL" id="CCRF01000061">
    <property type="protein sequence ID" value="CEE01855.1"/>
    <property type="molecule type" value="Genomic_DNA"/>
</dbReference>
<dbReference type="PANTHER" id="PTHR46173">
    <property type="entry name" value="CCA TRNA NUCLEOTIDYLTRANSFERASE 1, MITOCHONDRIAL"/>
    <property type="match status" value="1"/>
</dbReference>
<evidence type="ECO:0000256" key="7">
    <source>
        <dbReference type="ARBA" id="ARBA00022800"/>
    </source>
</evidence>
<feature type="binding site" evidence="11">
    <location>
        <position position="163"/>
    </location>
    <ligand>
        <name>CTP</name>
        <dbReference type="ChEBI" id="CHEBI:37563"/>
    </ligand>
</feature>
<feature type="domain" description="CCA-adding enzyme C-terminal" evidence="14">
    <location>
        <begin position="250"/>
        <end position="395"/>
    </location>
</feature>
<dbReference type="Gene3D" id="3.30.460.10">
    <property type="entry name" value="Beta Polymerase, domain 2"/>
    <property type="match status" value="1"/>
</dbReference>
<dbReference type="HAMAP" id="MF_01263">
    <property type="entry name" value="CCA_bact_type3"/>
    <property type="match status" value="1"/>
</dbReference>
<dbReference type="GO" id="GO:0160016">
    <property type="term" value="F:CCACCA tRNA nucleotidyltransferase activity"/>
    <property type="evidence" value="ECO:0007669"/>
    <property type="project" value="RHEA"/>
</dbReference>
<organism evidence="15 16">
    <name type="scientific">Caldibacillus thermoamylovorans</name>
    <dbReference type="NCBI Taxonomy" id="35841"/>
    <lineage>
        <taxon>Bacteria</taxon>
        <taxon>Bacillati</taxon>
        <taxon>Bacillota</taxon>
        <taxon>Bacilli</taxon>
        <taxon>Bacillales</taxon>
        <taxon>Bacillaceae</taxon>
        <taxon>Caldibacillus</taxon>
    </lineage>
</organism>
<dbReference type="Pfam" id="PF13735">
    <property type="entry name" value="tRNA_NucTran2_2"/>
    <property type="match status" value="1"/>
</dbReference>
<dbReference type="SUPFAM" id="SSF81301">
    <property type="entry name" value="Nucleotidyltransferase"/>
    <property type="match status" value="1"/>
</dbReference>
<evidence type="ECO:0000256" key="9">
    <source>
        <dbReference type="ARBA" id="ARBA00022842"/>
    </source>
</evidence>
<keyword evidence="3 11" id="KW-0819">tRNA processing</keyword>
<feature type="binding site" evidence="11">
    <location>
        <position position="163"/>
    </location>
    <ligand>
        <name>ATP</name>
        <dbReference type="ChEBI" id="CHEBI:30616"/>
    </ligand>
</feature>
<keyword evidence="8 11" id="KW-0067">ATP-binding</keyword>
<name>A0A090J1Z8_9BACI</name>
<evidence type="ECO:0000256" key="10">
    <source>
        <dbReference type="ARBA" id="ARBA00022884"/>
    </source>
</evidence>
<protein>
    <recommendedName>
        <fullName evidence="11">CCA-adding enzyme</fullName>
        <ecNumber evidence="11">2.7.7.72</ecNumber>
    </recommendedName>
    <alternativeName>
        <fullName evidence="11">CCA tRNA nucleotidyltransferase</fullName>
    </alternativeName>
    <alternativeName>
        <fullName evidence="11">tRNA CCA-pyrophosphorylase</fullName>
    </alternativeName>
    <alternativeName>
        <fullName evidence="11">tRNA adenylyl-/cytidylyl- transferase</fullName>
    </alternativeName>
    <alternativeName>
        <fullName evidence="11">tRNA nucleotidyltransferase</fullName>
    </alternativeName>
    <alternativeName>
        <fullName evidence="11">tRNA-NT</fullName>
    </alternativeName>
</protein>
<feature type="binding site" evidence="11">
    <location>
        <position position="114"/>
    </location>
    <ligand>
        <name>ATP</name>
        <dbReference type="ChEBI" id="CHEBI:30616"/>
    </ligand>
</feature>
<evidence type="ECO:0000256" key="5">
    <source>
        <dbReference type="ARBA" id="ARBA00022723"/>
    </source>
</evidence>
<dbReference type="PANTHER" id="PTHR46173:SF1">
    <property type="entry name" value="CCA TRNA NUCLEOTIDYLTRANSFERASE 1, MITOCHONDRIAL"/>
    <property type="match status" value="1"/>
</dbReference>
<evidence type="ECO:0000313" key="15">
    <source>
        <dbReference type="EMBL" id="CEE01855.1"/>
    </source>
</evidence>
<keyword evidence="7 11" id="KW-0692">RNA repair</keyword>
<comment type="catalytic activity">
    <reaction evidence="11">
        <text>a tRNA precursor + 2 CTP + ATP = a tRNA with a 3' CCA end + 3 diphosphate</text>
        <dbReference type="Rhea" id="RHEA:14433"/>
        <dbReference type="Rhea" id="RHEA-COMP:10465"/>
        <dbReference type="Rhea" id="RHEA-COMP:10468"/>
        <dbReference type="ChEBI" id="CHEBI:30616"/>
        <dbReference type="ChEBI" id="CHEBI:33019"/>
        <dbReference type="ChEBI" id="CHEBI:37563"/>
        <dbReference type="ChEBI" id="CHEBI:74896"/>
        <dbReference type="ChEBI" id="CHEBI:83071"/>
        <dbReference type="EC" id="2.7.7.72"/>
    </reaction>
</comment>
<dbReference type="Gene3D" id="1.10.246.80">
    <property type="match status" value="1"/>
</dbReference>
<feature type="domain" description="tRNA nucleotidyltransferase/poly(A) polymerase RNA and SrmB- binding" evidence="13">
    <location>
        <begin position="172"/>
        <end position="230"/>
    </location>
</feature>
<dbReference type="InterPro" id="IPR032828">
    <property type="entry name" value="PolyA_RNA-bd"/>
</dbReference>
<dbReference type="CDD" id="cd05398">
    <property type="entry name" value="NT_ClassII-CCAase"/>
    <property type="match status" value="1"/>
</dbReference>
<proteinExistence type="inferred from homology"/>
<evidence type="ECO:0000256" key="4">
    <source>
        <dbReference type="ARBA" id="ARBA00022695"/>
    </source>
</evidence>
<dbReference type="GO" id="GO:0005524">
    <property type="term" value="F:ATP binding"/>
    <property type="evidence" value="ECO:0007669"/>
    <property type="project" value="UniProtKB-UniRule"/>
</dbReference>
<keyword evidence="6 11" id="KW-0547">Nucleotide-binding</keyword>
<dbReference type="AlphaFoldDB" id="A0A090J1Z8"/>
<evidence type="ECO:0000259" key="14">
    <source>
        <dbReference type="Pfam" id="PF13735"/>
    </source>
</evidence>
<comment type="similarity">
    <text evidence="11">Belongs to the tRNA nucleotidyltransferase/poly(A) polymerase family. Bacterial CCA-adding enzyme type 3 subfamily.</text>
</comment>
<evidence type="ECO:0000256" key="3">
    <source>
        <dbReference type="ARBA" id="ARBA00022694"/>
    </source>
</evidence>
<reference evidence="15 16" key="1">
    <citation type="submission" date="2014-07" db="EMBL/GenBank/DDBJ databases">
        <authorList>
            <person name="Wibberg Daniel"/>
        </authorList>
    </citation>
    <scope>NUCLEOTIDE SEQUENCE [LARGE SCALE GENOMIC DNA]</scope>
</reference>
<evidence type="ECO:0000256" key="2">
    <source>
        <dbReference type="ARBA" id="ARBA00022679"/>
    </source>
</evidence>
<keyword evidence="9 11" id="KW-0460">Magnesium</keyword>
<comment type="catalytic activity">
    <reaction evidence="11">
        <text>a tRNA with a 3' CCA end + 2 CTP + ATP = a tRNA with a 3' CCACCA end + 3 diphosphate</text>
        <dbReference type="Rhea" id="RHEA:76235"/>
        <dbReference type="Rhea" id="RHEA-COMP:10468"/>
        <dbReference type="Rhea" id="RHEA-COMP:18655"/>
        <dbReference type="ChEBI" id="CHEBI:30616"/>
        <dbReference type="ChEBI" id="CHEBI:33019"/>
        <dbReference type="ChEBI" id="CHEBI:37563"/>
        <dbReference type="ChEBI" id="CHEBI:83071"/>
        <dbReference type="ChEBI" id="CHEBI:195187"/>
    </reaction>
</comment>
<feature type="binding site" evidence="11">
    <location>
        <position position="160"/>
    </location>
    <ligand>
        <name>ATP</name>
        <dbReference type="ChEBI" id="CHEBI:30616"/>
    </ligand>
</feature>
<feature type="domain" description="Poly A polymerase head" evidence="12">
    <location>
        <begin position="25"/>
        <end position="145"/>
    </location>
</feature>
<evidence type="ECO:0000259" key="12">
    <source>
        <dbReference type="Pfam" id="PF01743"/>
    </source>
</evidence>
<feature type="binding site" evidence="11">
    <location>
        <position position="157"/>
    </location>
    <ligand>
        <name>CTP</name>
        <dbReference type="ChEBI" id="CHEBI:37563"/>
    </ligand>
</feature>
<feature type="binding site" evidence="11">
    <location>
        <position position="160"/>
    </location>
    <ligand>
        <name>CTP</name>
        <dbReference type="ChEBI" id="CHEBI:37563"/>
    </ligand>
</feature>
<dbReference type="Pfam" id="PF01743">
    <property type="entry name" value="PolyA_pol"/>
    <property type="match status" value="1"/>
</dbReference>
<evidence type="ECO:0000256" key="8">
    <source>
        <dbReference type="ARBA" id="ARBA00022840"/>
    </source>
</evidence>
<dbReference type="GO" id="GO:0004810">
    <property type="term" value="F:CCA tRNA nucleotidyltransferase activity"/>
    <property type="evidence" value="ECO:0007669"/>
    <property type="project" value="UniProtKB-UniRule"/>
</dbReference>
<evidence type="ECO:0000256" key="1">
    <source>
        <dbReference type="ARBA" id="ARBA00001946"/>
    </source>
</evidence>
<feature type="binding site" evidence="11">
    <location>
        <position position="166"/>
    </location>
    <ligand>
        <name>ATP</name>
        <dbReference type="ChEBI" id="CHEBI:30616"/>
    </ligand>
</feature>
<feature type="binding site" evidence="11">
    <location>
        <position position="43"/>
    </location>
    <ligand>
        <name>Mg(2+)</name>
        <dbReference type="ChEBI" id="CHEBI:18420"/>
    </ligand>
</feature>
<comment type="subunit">
    <text evidence="11">Homodimer.</text>
</comment>
<feature type="binding site" evidence="11">
    <location>
        <position position="33"/>
    </location>
    <ligand>
        <name>ATP</name>
        <dbReference type="ChEBI" id="CHEBI:30616"/>
    </ligand>
</feature>
<keyword evidence="10 11" id="KW-0694">RNA-binding</keyword>
<dbReference type="GO" id="GO:0000287">
    <property type="term" value="F:magnesium ion binding"/>
    <property type="evidence" value="ECO:0007669"/>
    <property type="project" value="UniProtKB-UniRule"/>
</dbReference>
<comment type="cofactor">
    <cofactor evidence="1 11">
        <name>Mg(2+)</name>
        <dbReference type="ChEBI" id="CHEBI:18420"/>
    </cofactor>
</comment>
<feature type="binding site" evidence="11">
    <location>
        <position position="157"/>
    </location>
    <ligand>
        <name>ATP</name>
        <dbReference type="ChEBI" id="CHEBI:30616"/>
    </ligand>
</feature>
<keyword evidence="4 11" id="KW-0548">Nucleotidyltransferase</keyword>
<evidence type="ECO:0000256" key="6">
    <source>
        <dbReference type="ARBA" id="ARBA00022741"/>
    </source>
</evidence>
<evidence type="ECO:0000313" key="16">
    <source>
        <dbReference type="Proteomes" id="UP000040576"/>
    </source>
</evidence>
<dbReference type="GO" id="GO:0000049">
    <property type="term" value="F:tRNA binding"/>
    <property type="evidence" value="ECO:0007669"/>
    <property type="project" value="UniProtKB-UniRule"/>
</dbReference>
<dbReference type="Gene3D" id="1.20.58.560">
    <property type="match status" value="1"/>
</dbReference>
<feature type="binding site" evidence="11">
    <location>
        <position position="45"/>
    </location>
    <ligand>
        <name>Mg(2+)</name>
        <dbReference type="ChEBI" id="CHEBI:18420"/>
    </ligand>
</feature>
<accession>A0A090J1Z8</accession>
<keyword evidence="2 11" id="KW-0808">Transferase</keyword>
<dbReference type="Pfam" id="PF12627">
    <property type="entry name" value="PolyA_pol_RNAbd"/>
    <property type="match status" value="1"/>
</dbReference>
<dbReference type="GO" id="GO:0042245">
    <property type="term" value="P:RNA repair"/>
    <property type="evidence" value="ECO:0007669"/>
    <property type="project" value="UniProtKB-KW"/>
</dbReference>
<evidence type="ECO:0000259" key="13">
    <source>
        <dbReference type="Pfam" id="PF12627"/>
    </source>
</evidence>
<feature type="binding site" evidence="11">
    <location>
        <position position="33"/>
    </location>
    <ligand>
        <name>CTP</name>
        <dbReference type="ChEBI" id="CHEBI:37563"/>
    </ligand>
</feature>
<feature type="binding site" evidence="11">
    <location>
        <position position="30"/>
    </location>
    <ligand>
        <name>CTP</name>
        <dbReference type="ChEBI" id="CHEBI:37563"/>
    </ligand>
</feature>
<comment type="miscellaneous">
    <text evidence="11">A single active site specifically recognizes both ATP and CTP and is responsible for their addition.</text>
</comment>
<feature type="binding site" evidence="11">
    <location>
        <position position="114"/>
    </location>
    <ligand>
        <name>CTP</name>
        <dbReference type="ChEBI" id="CHEBI:37563"/>
    </ligand>
</feature>
<dbReference type="Proteomes" id="UP000040576">
    <property type="component" value="Unassembled WGS sequence"/>
</dbReference>
<dbReference type="NCBIfam" id="NF009814">
    <property type="entry name" value="PRK13299.1"/>
    <property type="match status" value="1"/>
</dbReference>
<gene>
    <name evidence="11 15" type="primary">cca</name>
    <name evidence="15" type="ORF">BT1A1_2033</name>
</gene>
<dbReference type="GO" id="GO:0001680">
    <property type="term" value="P:tRNA 3'-terminal CCA addition"/>
    <property type="evidence" value="ECO:0007669"/>
    <property type="project" value="UniProtKB-UniRule"/>
</dbReference>
<evidence type="ECO:0000256" key="11">
    <source>
        <dbReference type="HAMAP-Rule" id="MF_01263"/>
    </source>
</evidence>
<comment type="function">
    <text evidence="11">Catalyzes the addition and repair of the essential 3'-terminal CCA sequence in tRNAs without using a nucleic acid template. Adds these three nucleotides in the order of C, C, and A to the tRNA nucleotide-73, using CTP and ATP as substrates and producing inorganic pyrophosphate. tRNA 3'-terminal CCA addition is required both for tRNA processing and repair. Also involved in tRNA surveillance by mediating tandem CCA addition to generate a CCACCA at the 3' terminus of unstable tRNAs. While stable tRNAs receive only 3'-terminal CCA, unstable tRNAs are marked with CCACCA and rapidly degraded.</text>
</comment>
<dbReference type="InterPro" id="IPR023068">
    <property type="entry name" value="CCA-adding_enz_firmicutes"/>
</dbReference>
<keyword evidence="5 11" id="KW-0479">Metal-binding</keyword>